<dbReference type="Proteomes" id="UP000315400">
    <property type="component" value="Unassembled WGS sequence"/>
</dbReference>
<evidence type="ECO:0000313" key="21">
    <source>
        <dbReference type="EMBL" id="TQF00044.1"/>
    </source>
</evidence>
<feature type="binding site" evidence="18">
    <location>
        <position position="144"/>
    </location>
    <ligand>
        <name>NAD(+)</name>
        <dbReference type="ChEBI" id="CHEBI:57540"/>
    </ligand>
</feature>
<dbReference type="FunFam" id="3.40.50.1970:FF:000001">
    <property type="entry name" value="3-dehydroquinate synthase"/>
    <property type="match status" value="1"/>
</dbReference>
<dbReference type="STRING" id="1260251.SPISAL_01370"/>
<comment type="catalytic activity">
    <reaction evidence="1 18">
        <text>7-phospho-2-dehydro-3-deoxy-D-arabino-heptonate = 3-dehydroquinate + phosphate</text>
        <dbReference type="Rhea" id="RHEA:21968"/>
        <dbReference type="ChEBI" id="CHEBI:32364"/>
        <dbReference type="ChEBI" id="CHEBI:43474"/>
        <dbReference type="ChEBI" id="CHEBI:58394"/>
        <dbReference type="EC" id="4.2.3.4"/>
    </reaction>
</comment>
<dbReference type="UniPathway" id="UPA00053">
    <property type="reaction ID" value="UER00085"/>
</dbReference>
<evidence type="ECO:0000256" key="14">
    <source>
        <dbReference type="ARBA" id="ARBA00023027"/>
    </source>
</evidence>
<dbReference type="SUPFAM" id="SSF56796">
    <property type="entry name" value="Dehydroquinate synthase-like"/>
    <property type="match status" value="1"/>
</dbReference>
<protein>
    <recommendedName>
        <fullName evidence="8 18">3-dehydroquinate synthase</fullName>
        <shortName evidence="18">DHQS</shortName>
        <ecNumber evidence="7 18">4.2.3.4</ecNumber>
    </recommendedName>
</protein>
<proteinExistence type="inferred from homology"/>
<comment type="caution">
    <text evidence="18">Lacks conserved residue(s) required for the propagation of feature annotation.</text>
</comment>
<comment type="cofactor">
    <cofactor evidence="18">
        <name>Co(2+)</name>
        <dbReference type="ChEBI" id="CHEBI:48828"/>
    </cofactor>
    <cofactor evidence="18">
        <name>Zn(2+)</name>
        <dbReference type="ChEBI" id="CHEBI:29105"/>
    </cofactor>
    <text evidence="18">Binds 1 divalent metal cation per subunit. Can use either Co(2+) or Zn(2+).</text>
</comment>
<evidence type="ECO:0000256" key="13">
    <source>
        <dbReference type="ARBA" id="ARBA00022833"/>
    </source>
</evidence>
<keyword evidence="17 18" id="KW-0170">Cobalt</keyword>
<keyword evidence="9 18" id="KW-0963">Cytoplasm</keyword>
<evidence type="ECO:0000259" key="19">
    <source>
        <dbReference type="Pfam" id="PF01761"/>
    </source>
</evidence>
<evidence type="ECO:0000256" key="7">
    <source>
        <dbReference type="ARBA" id="ARBA00013031"/>
    </source>
</evidence>
<dbReference type="Pfam" id="PF01761">
    <property type="entry name" value="DHQ_synthase"/>
    <property type="match status" value="1"/>
</dbReference>
<dbReference type="GO" id="GO:0003856">
    <property type="term" value="F:3-dehydroquinate synthase activity"/>
    <property type="evidence" value="ECO:0007669"/>
    <property type="project" value="UniProtKB-UniRule"/>
</dbReference>
<evidence type="ECO:0000256" key="8">
    <source>
        <dbReference type="ARBA" id="ARBA00017684"/>
    </source>
</evidence>
<evidence type="ECO:0000259" key="20">
    <source>
        <dbReference type="Pfam" id="PF24621"/>
    </source>
</evidence>
<dbReference type="NCBIfam" id="TIGR01357">
    <property type="entry name" value="aroB"/>
    <property type="match status" value="1"/>
</dbReference>
<evidence type="ECO:0000256" key="1">
    <source>
        <dbReference type="ARBA" id="ARBA00001393"/>
    </source>
</evidence>
<evidence type="ECO:0000256" key="2">
    <source>
        <dbReference type="ARBA" id="ARBA00001911"/>
    </source>
</evidence>
<evidence type="ECO:0000256" key="3">
    <source>
        <dbReference type="ARBA" id="ARBA00003485"/>
    </source>
</evidence>
<dbReference type="GO" id="GO:0009423">
    <property type="term" value="P:chorismate biosynthetic process"/>
    <property type="evidence" value="ECO:0007669"/>
    <property type="project" value="UniProtKB-UniRule"/>
</dbReference>
<dbReference type="GO" id="GO:0009073">
    <property type="term" value="P:aromatic amino acid family biosynthetic process"/>
    <property type="evidence" value="ECO:0007669"/>
    <property type="project" value="UniProtKB-KW"/>
</dbReference>
<feature type="binding site" evidence="18">
    <location>
        <begin position="107"/>
        <end position="111"/>
    </location>
    <ligand>
        <name>NAD(+)</name>
        <dbReference type="ChEBI" id="CHEBI:57540"/>
    </ligand>
</feature>
<evidence type="ECO:0000256" key="15">
    <source>
        <dbReference type="ARBA" id="ARBA00023141"/>
    </source>
</evidence>
<feature type="binding site" evidence="18">
    <location>
        <position position="186"/>
    </location>
    <ligand>
        <name>Zn(2+)</name>
        <dbReference type="ChEBI" id="CHEBI:29105"/>
    </ligand>
</feature>
<evidence type="ECO:0000313" key="22">
    <source>
        <dbReference type="Proteomes" id="UP000315400"/>
    </source>
</evidence>
<evidence type="ECO:0000256" key="9">
    <source>
        <dbReference type="ARBA" id="ARBA00022490"/>
    </source>
</evidence>
<accession>A0A540VV66</accession>
<reference evidence="21 22" key="1">
    <citation type="submission" date="2019-06" db="EMBL/GenBank/DDBJ databases">
        <title>Metagenome assembled Genome of Spiribacter salinus SL48-SHIP from the microbial mat of Salt Lake 48 (Novosibirsk region, Russia).</title>
        <authorList>
            <person name="Shipova A."/>
            <person name="Rozanov A.S."/>
            <person name="Bryanskaya A.V."/>
            <person name="Peltek S.E."/>
        </authorList>
    </citation>
    <scope>NUCLEOTIDE SEQUENCE [LARGE SCALE GENOMIC DNA]</scope>
    <source>
        <strain evidence="21">SL48-SHIP-2</strain>
    </source>
</reference>
<evidence type="ECO:0000256" key="18">
    <source>
        <dbReference type="HAMAP-Rule" id="MF_00110"/>
    </source>
</evidence>
<comment type="cofactor">
    <cofactor evidence="2 18">
        <name>NAD(+)</name>
        <dbReference type="ChEBI" id="CHEBI:57540"/>
    </cofactor>
</comment>
<dbReference type="InterPro" id="IPR050071">
    <property type="entry name" value="Dehydroquinate_synthase"/>
</dbReference>
<comment type="pathway">
    <text evidence="5 18">Metabolic intermediate biosynthesis; chorismate biosynthesis; chorismate from D-erythrose 4-phosphate and phosphoenolpyruvate: step 2/7.</text>
</comment>
<dbReference type="PIRSF" id="PIRSF001455">
    <property type="entry name" value="DHQ_synth"/>
    <property type="match status" value="1"/>
</dbReference>
<dbReference type="EC" id="4.2.3.4" evidence="7 18"/>
<dbReference type="HAMAP" id="MF_00110">
    <property type="entry name" value="DHQ_synthase"/>
    <property type="match status" value="1"/>
</dbReference>
<dbReference type="PANTHER" id="PTHR43622:SF7">
    <property type="entry name" value="3-DEHYDROQUINATE SYNTHASE, CHLOROPLASTIC"/>
    <property type="match status" value="1"/>
</dbReference>
<evidence type="ECO:0000256" key="16">
    <source>
        <dbReference type="ARBA" id="ARBA00023239"/>
    </source>
</evidence>
<feature type="domain" description="3-dehydroquinate synthase N-terminal" evidence="19">
    <location>
        <begin position="69"/>
        <end position="181"/>
    </location>
</feature>
<keyword evidence="16 18" id="KW-0456">Lyase</keyword>
<gene>
    <name evidence="18 21" type="primary">aroB</name>
    <name evidence="21" type="ORF">FKY71_05375</name>
</gene>
<dbReference type="AlphaFoldDB" id="A0A540VV66"/>
<keyword evidence="12 18" id="KW-0547">Nucleotide-binding</keyword>
<dbReference type="CDD" id="cd08195">
    <property type="entry name" value="DHQS"/>
    <property type="match status" value="1"/>
</dbReference>
<organism evidence="21 22">
    <name type="scientific">Spiribacter salinus</name>
    <dbReference type="NCBI Taxonomy" id="1335746"/>
    <lineage>
        <taxon>Bacteria</taxon>
        <taxon>Pseudomonadati</taxon>
        <taxon>Pseudomonadota</taxon>
        <taxon>Gammaproteobacteria</taxon>
        <taxon>Chromatiales</taxon>
        <taxon>Ectothiorhodospiraceae</taxon>
        <taxon>Spiribacter</taxon>
    </lineage>
</organism>
<dbReference type="InterPro" id="IPR016037">
    <property type="entry name" value="DHQ_synth_AroB"/>
</dbReference>
<dbReference type="GO" id="GO:0008652">
    <property type="term" value="P:amino acid biosynthetic process"/>
    <property type="evidence" value="ECO:0007669"/>
    <property type="project" value="UniProtKB-KW"/>
</dbReference>
<dbReference type="GO" id="GO:0046872">
    <property type="term" value="F:metal ion binding"/>
    <property type="evidence" value="ECO:0007669"/>
    <property type="project" value="UniProtKB-KW"/>
</dbReference>
<comment type="function">
    <text evidence="3 18">Catalyzes the conversion of 3-deoxy-D-arabino-heptulosonate 7-phosphate (DAHP) to dehydroquinate (DHQ).</text>
</comment>
<dbReference type="Gene3D" id="3.40.50.1970">
    <property type="match status" value="1"/>
</dbReference>
<dbReference type="Pfam" id="PF24621">
    <property type="entry name" value="DHQS_C"/>
    <property type="match status" value="1"/>
</dbReference>
<evidence type="ECO:0000256" key="5">
    <source>
        <dbReference type="ARBA" id="ARBA00004661"/>
    </source>
</evidence>
<feature type="binding site" evidence="18">
    <location>
        <position position="153"/>
    </location>
    <ligand>
        <name>NAD(+)</name>
        <dbReference type="ChEBI" id="CHEBI:57540"/>
    </ligand>
</feature>
<comment type="similarity">
    <text evidence="6 18">Belongs to the sugar phosphate cyclases superfamily. Dehydroquinate synthase family.</text>
</comment>
<feature type="binding site" evidence="18">
    <location>
        <position position="266"/>
    </location>
    <ligand>
        <name>Zn(2+)</name>
        <dbReference type="ChEBI" id="CHEBI:29105"/>
    </ligand>
</feature>
<dbReference type="InterPro" id="IPR030963">
    <property type="entry name" value="DHQ_synth_fam"/>
</dbReference>
<dbReference type="GO" id="GO:0005737">
    <property type="term" value="C:cytoplasm"/>
    <property type="evidence" value="ECO:0007669"/>
    <property type="project" value="UniProtKB-SubCell"/>
</dbReference>
<keyword evidence="15 18" id="KW-0057">Aromatic amino acid biosynthesis</keyword>
<name>A0A540VV66_9GAMM</name>
<evidence type="ECO:0000256" key="11">
    <source>
        <dbReference type="ARBA" id="ARBA00022723"/>
    </source>
</evidence>
<keyword evidence="14 18" id="KW-0520">NAD</keyword>
<evidence type="ECO:0000256" key="17">
    <source>
        <dbReference type="ARBA" id="ARBA00023285"/>
    </source>
</evidence>
<evidence type="ECO:0000256" key="10">
    <source>
        <dbReference type="ARBA" id="ARBA00022605"/>
    </source>
</evidence>
<evidence type="ECO:0000256" key="6">
    <source>
        <dbReference type="ARBA" id="ARBA00005412"/>
    </source>
</evidence>
<dbReference type="GO" id="GO:0000166">
    <property type="term" value="F:nucleotide binding"/>
    <property type="evidence" value="ECO:0007669"/>
    <property type="project" value="UniProtKB-KW"/>
</dbReference>
<feature type="binding site" evidence="18">
    <location>
        <begin position="131"/>
        <end position="132"/>
    </location>
    <ligand>
        <name>NAD(+)</name>
        <dbReference type="ChEBI" id="CHEBI:57540"/>
    </ligand>
</feature>
<sequence>MAEATRQVTVALGERQYTIDIGRGLLAQPARLQAAITARQVVVISNEVVAPLYLAHLQAALKDRQFAAVTLRDGEQEKRLESMLPVFDEMLVNGFDRDCQVVALGGGVIGDLAGFVAATYQRGVDFIQIPTTLLAMVDSSVGGKTGVNHPRGKNMIGAFHQPRAVIADLDVLETLPDREFRAGMAEVIKYALLGDREFLDWLEANLEAVMARDPAALSFVVERACQNKAAIVAADERESGQRALLNLGHTFGHAIEAALGYGEWLHGEAIGAGLCMAAALSERAGWLSPDERQRAETLVERTGLPTRAPDGIGSARFREFMARDKKNRGGALRLVLLRGLGDAIVTADYPAAALEATLASTDHG</sequence>
<dbReference type="Gene3D" id="1.20.1090.10">
    <property type="entry name" value="Dehydroquinate synthase-like - alpha domain"/>
    <property type="match status" value="1"/>
</dbReference>
<feature type="domain" description="3-dehydroquinate synthase C-terminal" evidence="20">
    <location>
        <begin position="183"/>
        <end position="327"/>
    </location>
</feature>
<feature type="binding site" evidence="18">
    <location>
        <position position="249"/>
    </location>
    <ligand>
        <name>Zn(2+)</name>
        <dbReference type="ChEBI" id="CHEBI:29105"/>
    </ligand>
</feature>
<keyword evidence="10 18" id="KW-0028">Amino-acid biosynthesis</keyword>
<keyword evidence="11 18" id="KW-0479">Metal-binding</keyword>
<comment type="subcellular location">
    <subcellularLocation>
        <location evidence="4 18">Cytoplasm</location>
    </subcellularLocation>
</comment>
<feature type="binding site" evidence="18">
    <location>
        <begin position="73"/>
        <end position="78"/>
    </location>
    <ligand>
        <name>NAD(+)</name>
        <dbReference type="ChEBI" id="CHEBI:57540"/>
    </ligand>
</feature>
<dbReference type="InterPro" id="IPR056179">
    <property type="entry name" value="DHQS_C"/>
</dbReference>
<evidence type="ECO:0000256" key="4">
    <source>
        <dbReference type="ARBA" id="ARBA00004496"/>
    </source>
</evidence>
<dbReference type="EMBL" id="VIFK01000026">
    <property type="protein sequence ID" value="TQF00044.1"/>
    <property type="molecule type" value="Genomic_DNA"/>
</dbReference>
<dbReference type="PANTHER" id="PTHR43622">
    <property type="entry name" value="3-DEHYDROQUINATE SYNTHASE"/>
    <property type="match status" value="1"/>
</dbReference>
<keyword evidence="13 18" id="KW-0862">Zinc</keyword>
<comment type="caution">
    <text evidence="21">The sequence shown here is derived from an EMBL/GenBank/DDBJ whole genome shotgun (WGS) entry which is preliminary data.</text>
</comment>
<dbReference type="InterPro" id="IPR030960">
    <property type="entry name" value="DHQS/DOIS_N"/>
</dbReference>
<evidence type="ECO:0000256" key="12">
    <source>
        <dbReference type="ARBA" id="ARBA00022741"/>
    </source>
</evidence>